<comment type="subcellular location">
    <subcellularLocation>
        <location evidence="1">Mitochondrion inner membrane</location>
        <topology evidence="1">Single-pass membrane protein</topology>
    </subcellularLocation>
</comment>
<dbReference type="EMBL" id="CAJPDS010000032">
    <property type="protein sequence ID" value="CAF9923040.1"/>
    <property type="molecule type" value="Genomic_DNA"/>
</dbReference>
<dbReference type="InterPro" id="IPR057495">
    <property type="entry name" value="AAA_lid_BCS1"/>
</dbReference>
<dbReference type="Proteomes" id="UP000664521">
    <property type="component" value="Unassembled WGS sequence"/>
</dbReference>
<dbReference type="InterPro" id="IPR050747">
    <property type="entry name" value="Mitochondrial_chaperone_BCS1"/>
</dbReference>
<dbReference type="InterPro" id="IPR027417">
    <property type="entry name" value="P-loop_NTPase"/>
</dbReference>
<evidence type="ECO:0000256" key="12">
    <source>
        <dbReference type="SAM" id="MobiDB-lite"/>
    </source>
</evidence>
<dbReference type="SMART" id="SM01024">
    <property type="entry name" value="BCS1_N"/>
    <property type="match status" value="1"/>
</dbReference>
<feature type="compositionally biased region" description="Acidic residues" evidence="12">
    <location>
        <begin position="686"/>
        <end position="720"/>
    </location>
</feature>
<dbReference type="Pfam" id="PF08740">
    <property type="entry name" value="BCS1_N"/>
    <property type="match status" value="1"/>
</dbReference>
<accession>A0A8H3FG37</accession>
<evidence type="ECO:0000256" key="8">
    <source>
        <dbReference type="ARBA" id="ARBA00022989"/>
    </source>
</evidence>
<keyword evidence="9" id="KW-0496">Mitochondrion</keyword>
<keyword evidence="6" id="KW-0378">Hydrolase</keyword>
<dbReference type="InterPro" id="IPR003593">
    <property type="entry name" value="AAA+_ATPase"/>
</dbReference>
<dbReference type="SUPFAM" id="SSF52540">
    <property type="entry name" value="P-loop containing nucleoside triphosphate hydrolases"/>
    <property type="match status" value="1"/>
</dbReference>
<keyword evidence="8 13" id="KW-1133">Transmembrane helix</keyword>
<feature type="compositionally biased region" description="Basic and acidic residues" evidence="12">
    <location>
        <begin position="628"/>
        <end position="637"/>
    </location>
</feature>
<evidence type="ECO:0000256" key="11">
    <source>
        <dbReference type="ARBA" id="ARBA00048778"/>
    </source>
</evidence>
<keyword evidence="7" id="KW-0067">ATP-binding</keyword>
<keyword evidence="3 13" id="KW-0812">Transmembrane</keyword>
<gene>
    <name evidence="16" type="ORF">HETSPECPRED_005224</name>
</gene>
<evidence type="ECO:0000256" key="5">
    <source>
        <dbReference type="ARBA" id="ARBA00022792"/>
    </source>
</evidence>
<sequence>MSLQSALKALHAAGPPENATAAPTSITNLPANILEAFIPGYSVISRFLFDLLGFDITLAVSVSLLLFGLFTSVKFLWRHAYDQFQIYFTSFINIESHDDIYDHLMDWLAAHDVVRHSRSLMAESSHSNAWDLENSETEEEVADTTELLNFTNWDAKTPPKFIPYFGIHRFWHKGRYFTFSRQNKQMMFQGFGGTIFQHDETITLSCIGRSTNPIKDLIEEARGTYLKKGKASTAVKRPAPKDQRTRGRMWNKVATRPSRPMNTVILDHSQKDRILLDINEYLHPATPRWYANRGIPYRRGYLFAGPPGTGKSSLAWAIAGIFGLDIFCISLVEPSLTEEDLGLLFTSLPRRCVVLLEDIDSAGLVKRQGPDTAVAKPEEQDAAAKIGAEITKALSSAQQNNNKGNKDNQGISLSGLLNAIDGVASHEGRVLVMTSNFPDKLDDALIRPGRIDMRIDFTNATRSQTMELFTNMYLPDTPTMKKVLTGGKAKVAPSSTILRSPGSAQRMSSECTPYLTINANIALKAAASLTPPLTPRDNEFTNAASTIPSIETSDGSISLRANGDLKPSKSTVSTLTAEELKEIAKDFADRIPEEIFSPAEIQGFLLTRKKEPLRALEEVESWKVETLKAKEKKKEAQVGHFDTTPSSSQSLAAKIEAPEDSKAEESESEDLETEHQASVYMGSGDSESEGSEGSEPEDSDSGGSESDDSESEDYELEDSF</sequence>
<feature type="region of interest" description="Disordered" evidence="12">
    <location>
        <begin position="628"/>
        <end position="720"/>
    </location>
</feature>
<dbReference type="Pfam" id="PF25426">
    <property type="entry name" value="AAA_lid_BCS1"/>
    <property type="match status" value="1"/>
</dbReference>
<keyword evidence="5" id="KW-0999">Mitochondrion inner membrane</keyword>
<comment type="similarity">
    <text evidence="2">Belongs to the AAA ATPase family. BCS1 subfamily.</text>
</comment>
<dbReference type="GO" id="GO:0005743">
    <property type="term" value="C:mitochondrial inner membrane"/>
    <property type="evidence" value="ECO:0007669"/>
    <property type="project" value="UniProtKB-SubCell"/>
</dbReference>
<comment type="catalytic activity">
    <reaction evidence="11">
        <text>ATP + H2O = ADP + phosphate + H(+)</text>
        <dbReference type="Rhea" id="RHEA:13065"/>
        <dbReference type="ChEBI" id="CHEBI:15377"/>
        <dbReference type="ChEBI" id="CHEBI:15378"/>
        <dbReference type="ChEBI" id="CHEBI:30616"/>
        <dbReference type="ChEBI" id="CHEBI:43474"/>
        <dbReference type="ChEBI" id="CHEBI:456216"/>
    </reaction>
    <physiologicalReaction direction="left-to-right" evidence="11">
        <dbReference type="Rhea" id="RHEA:13066"/>
    </physiologicalReaction>
</comment>
<evidence type="ECO:0000313" key="17">
    <source>
        <dbReference type="Proteomes" id="UP000664521"/>
    </source>
</evidence>
<evidence type="ECO:0000256" key="1">
    <source>
        <dbReference type="ARBA" id="ARBA00004434"/>
    </source>
</evidence>
<evidence type="ECO:0000256" key="6">
    <source>
        <dbReference type="ARBA" id="ARBA00022801"/>
    </source>
</evidence>
<evidence type="ECO:0000256" key="10">
    <source>
        <dbReference type="ARBA" id="ARBA00023136"/>
    </source>
</evidence>
<dbReference type="PANTHER" id="PTHR23070">
    <property type="entry name" value="BCS1 AAA-TYPE ATPASE"/>
    <property type="match status" value="1"/>
</dbReference>
<dbReference type="Pfam" id="PF00004">
    <property type="entry name" value="AAA"/>
    <property type="match status" value="1"/>
</dbReference>
<proteinExistence type="inferred from homology"/>
<dbReference type="AlphaFoldDB" id="A0A8H3FG37"/>
<feature type="transmembrane region" description="Helical" evidence="13">
    <location>
        <begin position="56"/>
        <end position="77"/>
    </location>
</feature>
<comment type="caution">
    <text evidence="16">The sequence shown here is derived from an EMBL/GenBank/DDBJ whole genome shotgun (WGS) entry which is preliminary data.</text>
</comment>
<feature type="domain" description="AAA+ ATPase" evidence="14">
    <location>
        <begin position="297"/>
        <end position="461"/>
    </location>
</feature>
<feature type="domain" description="BCS1 N-terminal" evidence="15">
    <location>
        <begin position="64"/>
        <end position="264"/>
    </location>
</feature>
<organism evidence="16 17">
    <name type="scientific">Heterodermia speciosa</name>
    <dbReference type="NCBI Taxonomy" id="116794"/>
    <lineage>
        <taxon>Eukaryota</taxon>
        <taxon>Fungi</taxon>
        <taxon>Dikarya</taxon>
        <taxon>Ascomycota</taxon>
        <taxon>Pezizomycotina</taxon>
        <taxon>Lecanoromycetes</taxon>
        <taxon>OSLEUM clade</taxon>
        <taxon>Lecanoromycetidae</taxon>
        <taxon>Caliciales</taxon>
        <taxon>Physciaceae</taxon>
        <taxon>Heterodermia</taxon>
    </lineage>
</organism>
<keyword evidence="17" id="KW-1185">Reference proteome</keyword>
<evidence type="ECO:0000313" key="16">
    <source>
        <dbReference type="EMBL" id="CAF9923040.1"/>
    </source>
</evidence>
<keyword evidence="4" id="KW-0547">Nucleotide-binding</keyword>
<name>A0A8H3FG37_9LECA</name>
<evidence type="ECO:0000259" key="14">
    <source>
        <dbReference type="SMART" id="SM00382"/>
    </source>
</evidence>
<dbReference type="PROSITE" id="PS00674">
    <property type="entry name" value="AAA"/>
    <property type="match status" value="1"/>
</dbReference>
<dbReference type="InterPro" id="IPR014851">
    <property type="entry name" value="BCS1_N"/>
</dbReference>
<evidence type="ECO:0000256" key="4">
    <source>
        <dbReference type="ARBA" id="ARBA00022741"/>
    </source>
</evidence>
<dbReference type="OrthoDB" id="10251412at2759"/>
<evidence type="ECO:0000256" key="3">
    <source>
        <dbReference type="ARBA" id="ARBA00022692"/>
    </source>
</evidence>
<dbReference type="InterPro" id="IPR003959">
    <property type="entry name" value="ATPase_AAA_core"/>
</dbReference>
<keyword evidence="10 13" id="KW-0472">Membrane</keyword>
<dbReference type="GO" id="GO:0005524">
    <property type="term" value="F:ATP binding"/>
    <property type="evidence" value="ECO:0007669"/>
    <property type="project" value="UniProtKB-KW"/>
</dbReference>
<evidence type="ECO:0008006" key="18">
    <source>
        <dbReference type="Google" id="ProtNLM"/>
    </source>
</evidence>
<evidence type="ECO:0000256" key="13">
    <source>
        <dbReference type="SAM" id="Phobius"/>
    </source>
</evidence>
<evidence type="ECO:0000256" key="7">
    <source>
        <dbReference type="ARBA" id="ARBA00022840"/>
    </source>
</evidence>
<dbReference type="InterPro" id="IPR003960">
    <property type="entry name" value="ATPase_AAA_CS"/>
</dbReference>
<protein>
    <recommendedName>
        <fullName evidence="18">AAA+ ATPase domain-containing protein</fullName>
    </recommendedName>
</protein>
<dbReference type="SMART" id="SM00382">
    <property type="entry name" value="AAA"/>
    <property type="match status" value="1"/>
</dbReference>
<reference evidence="16" key="1">
    <citation type="submission" date="2021-03" db="EMBL/GenBank/DDBJ databases">
        <authorList>
            <person name="Tagirdzhanova G."/>
        </authorList>
    </citation>
    <scope>NUCLEOTIDE SEQUENCE</scope>
</reference>
<evidence type="ECO:0000256" key="2">
    <source>
        <dbReference type="ARBA" id="ARBA00007448"/>
    </source>
</evidence>
<dbReference type="Gene3D" id="3.40.50.300">
    <property type="entry name" value="P-loop containing nucleotide triphosphate hydrolases"/>
    <property type="match status" value="1"/>
</dbReference>
<dbReference type="GO" id="GO:0016887">
    <property type="term" value="F:ATP hydrolysis activity"/>
    <property type="evidence" value="ECO:0007669"/>
    <property type="project" value="InterPro"/>
</dbReference>
<evidence type="ECO:0000259" key="15">
    <source>
        <dbReference type="SMART" id="SM01024"/>
    </source>
</evidence>
<evidence type="ECO:0000256" key="9">
    <source>
        <dbReference type="ARBA" id="ARBA00023128"/>
    </source>
</evidence>
<feature type="compositionally biased region" description="Basic and acidic residues" evidence="12">
    <location>
        <begin position="656"/>
        <end position="665"/>
    </location>
</feature>